<proteinExistence type="predicted"/>
<organism evidence="1 2">
    <name type="scientific">Araneus ventricosus</name>
    <name type="common">Orbweaver spider</name>
    <name type="synonym">Epeira ventricosa</name>
    <dbReference type="NCBI Taxonomy" id="182803"/>
    <lineage>
        <taxon>Eukaryota</taxon>
        <taxon>Metazoa</taxon>
        <taxon>Ecdysozoa</taxon>
        <taxon>Arthropoda</taxon>
        <taxon>Chelicerata</taxon>
        <taxon>Arachnida</taxon>
        <taxon>Araneae</taxon>
        <taxon>Araneomorphae</taxon>
        <taxon>Entelegynae</taxon>
        <taxon>Araneoidea</taxon>
        <taxon>Araneidae</taxon>
        <taxon>Araneus</taxon>
    </lineage>
</organism>
<dbReference type="InterPro" id="IPR013783">
    <property type="entry name" value="Ig-like_fold"/>
</dbReference>
<evidence type="ECO:0008006" key="3">
    <source>
        <dbReference type="Google" id="ProtNLM"/>
    </source>
</evidence>
<dbReference type="Gene3D" id="2.60.40.10">
    <property type="entry name" value="Immunoglobulins"/>
    <property type="match status" value="1"/>
</dbReference>
<dbReference type="OrthoDB" id="6538025at2759"/>
<name>A0A4Y2HMJ0_ARAVE</name>
<keyword evidence="2" id="KW-1185">Reference proteome</keyword>
<sequence length="140" mass="15265">MDVELNCYLSSSSYPTPFGVLPAQPGAKYIVLKDGELHIRNAARGDSFKKYRCLVKNILTGSVTPSVSAGQLIVTGLIFLLPPIPLAANNRNCNVKKEANPTKTFSLVRGYLRKAGSSPKIFFDSTEPYDVDLIGEGRMI</sequence>
<reference evidence="1 2" key="1">
    <citation type="journal article" date="2019" name="Sci. Rep.">
        <title>Orb-weaving spider Araneus ventricosus genome elucidates the spidroin gene catalogue.</title>
        <authorList>
            <person name="Kono N."/>
            <person name="Nakamura H."/>
            <person name="Ohtoshi R."/>
            <person name="Moran D.A.P."/>
            <person name="Shinohara A."/>
            <person name="Yoshida Y."/>
            <person name="Fujiwara M."/>
            <person name="Mori M."/>
            <person name="Tomita M."/>
            <person name="Arakawa K."/>
        </authorList>
    </citation>
    <scope>NUCLEOTIDE SEQUENCE [LARGE SCALE GENOMIC DNA]</scope>
</reference>
<protein>
    <recommendedName>
        <fullName evidence="3">Ig-like domain-containing protein</fullName>
    </recommendedName>
</protein>
<accession>A0A4Y2HMJ0</accession>
<evidence type="ECO:0000313" key="1">
    <source>
        <dbReference type="EMBL" id="GBM66596.1"/>
    </source>
</evidence>
<dbReference type="AlphaFoldDB" id="A0A4Y2HMJ0"/>
<evidence type="ECO:0000313" key="2">
    <source>
        <dbReference type="Proteomes" id="UP000499080"/>
    </source>
</evidence>
<dbReference type="CDD" id="cd00096">
    <property type="entry name" value="Ig"/>
    <property type="match status" value="1"/>
</dbReference>
<dbReference type="Proteomes" id="UP000499080">
    <property type="component" value="Unassembled WGS sequence"/>
</dbReference>
<comment type="caution">
    <text evidence="1">The sequence shown here is derived from an EMBL/GenBank/DDBJ whole genome shotgun (WGS) entry which is preliminary data.</text>
</comment>
<dbReference type="EMBL" id="BGPR01002034">
    <property type="protein sequence ID" value="GBM66596.1"/>
    <property type="molecule type" value="Genomic_DNA"/>
</dbReference>
<gene>
    <name evidence="1" type="ORF">AVEN_73212_1</name>
</gene>